<dbReference type="Proteomes" id="UP000320672">
    <property type="component" value="Chromosome"/>
</dbReference>
<proteinExistence type="predicted"/>
<dbReference type="RefSeq" id="WP_145352930.1">
    <property type="nucleotide sequence ID" value="NZ_CP036262.1"/>
</dbReference>
<evidence type="ECO:0000313" key="3">
    <source>
        <dbReference type="EMBL" id="QDS95014.1"/>
    </source>
</evidence>
<dbReference type="Gene3D" id="3.20.20.80">
    <property type="entry name" value="Glycosidases"/>
    <property type="match status" value="1"/>
</dbReference>
<dbReference type="OrthoDB" id="175224at2"/>
<dbReference type="AlphaFoldDB" id="A0A517MJI0"/>
<dbReference type="PROSITE" id="PS51257">
    <property type="entry name" value="PROKAR_LIPOPROTEIN"/>
    <property type="match status" value="1"/>
</dbReference>
<feature type="chain" id="PRO_5022110715" description="DUF5722 domain-containing protein" evidence="1">
    <location>
        <begin position="20"/>
        <end position="702"/>
    </location>
</feature>
<gene>
    <name evidence="3" type="ORF">FF011L_37980</name>
</gene>
<evidence type="ECO:0000256" key="1">
    <source>
        <dbReference type="SAM" id="SignalP"/>
    </source>
</evidence>
<feature type="domain" description="DUF5722" evidence="2">
    <location>
        <begin position="296"/>
        <end position="695"/>
    </location>
</feature>
<dbReference type="EMBL" id="CP036262">
    <property type="protein sequence ID" value="QDS95014.1"/>
    <property type="molecule type" value="Genomic_DNA"/>
</dbReference>
<evidence type="ECO:0000259" key="2">
    <source>
        <dbReference type="Pfam" id="PF18989"/>
    </source>
</evidence>
<dbReference type="SUPFAM" id="SSF51445">
    <property type="entry name" value="(Trans)glycosidases"/>
    <property type="match status" value="1"/>
</dbReference>
<sequence length="702" mass="79257" precursor="true">MLRPIAFVLGLACACILSANEKDSAKPIACTVTAFSPDFAKSVKSEHGTIEIHDSTSLLVTPQSPITAGSWVLELEYFCVGDVEEMRLLPGPQFAKDHSIALEPFGHSEVFTLYRAELVASETFPIAEAKSLRWDLRMKPDTKLQIRNLHLRRKRAGEFSSDSNQSKFVATAEALETYLAKSFDSRILDVRVGEQDITISGTVSGSPDNVFIGEIPMETLVSASSPYRSTTAVSIDEKGNFTTRVQRLITFEDRQLDRLTSRWQLLRRNPNGDEAISHARYAQSVYCESPDLREVQPASKKGLGGWSARRAPSLENEIADLGITALTVNLAALQQYVSTKPTEGSTPIHWQGRTYYANEKRLRGLDQTFLEAEKHGALVSAILLITNPKSKGDSDAHLLAHPDADPSGTFAMPAVTSPDGIAYYGAILNFMAKRWSKDNGEHGRVHHWIVHNEVDFGWVWTNAGRQSDITYMDLYQRSMRLTDLIARQYDPYARSWITLTHHWAEPGTKDGYGSKRMLDLLVRFCQAEGDFPWGLAHHPYPQNLFNPRTWEDHQATFSFETPKITPKNLEVLDAYMKLPKMRYQGEVRPVHLSENGFNSKDYSEKSLQDQAAGMALAWKKIQSLSSIKSWQYHNWIDNRHEGGLRIGLRKFPDDEKEPLGKKPIWFLYQALGTPEEDLQADKYLKTIGIDSWDQVLHKEVIR</sequence>
<protein>
    <recommendedName>
        <fullName evidence="2">DUF5722 domain-containing protein</fullName>
    </recommendedName>
</protein>
<dbReference type="Pfam" id="PF18989">
    <property type="entry name" value="DUF5722"/>
    <property type="match status" value="1"/>
</dbReference>
<dbReference type="InterPro" id="IPR043780">
    <property type="entry name" value="DUF5722"/>
</dbReference>
<name>A0A517MJI0_9BACT</name>
<dbReference type="KEGG" id="rml:FF011L_37980"/>
<evidence type="ECO:0000313" key="4">
    <source>
        <dbReference type="Proteomes" id="UP000320672"/>
    </source>
</evidence>
<reference evidence="3 4" key="1">
    <citation type="submission" date="2019-02" db="EMBL/GenBank/DDBJ databases">
        <title>Deep-cultivation of Planctomycetes and their phenomic and genomic characterization uncovers novel biology.</title>
        <authorList>
            <person name="Wiegand S."/>
            <person name="Jogler M."/>
            <person name="Boedeker C."/>
            <person name="Pinto D."/>
            <person name="Vollmers J."/>
            <person name="Rivas-Marin E."/>
            <person name="Kohn T."/>
            <person name="Peeters S.H."/>
            <person name="Heuer A."/>
            <person name="Rast P."/>
            <person name="Oberbeckmann S."/>
            <person name="Bunk B."/>
            <person name="Jeske O."/>
            <person name="Meyerdierks A."/>
            <person name="Storesund J.E."/>
            <person name="Kallscheuer N."/>
            <person name="Luecker S."/>
            <person name="Lage O.M."/>
            <person name="Pohl T."/>
            <person name="Merkel B.J."/>
            <person name="Hornburger P."/>
            <person name="Mueller R.-W."/>
            <person name="Bruemmer F."/>
            <person name="Labrenz M."/>
            <person name="Spormann A.M."/>
            <person name="Op den Camp H."/>
            <person name="Overmann J."/>
            <person name="Amann R."/>
            <person name="Jetten M.S.M."/>
            <person name="Mascher T."/>
            <person name="Medema M.H."/>
            <person name="Devos D.P."/>
            <person name="Kaster A.-K."/>
            <person name="Ovreas L."/>
            <person name="Rohde M."/>
            <person name="Galperin M.Y."/>
            <person name="Jogler C."/>
        </authorList>
    </citation>
    <scope>NUCLEOTIDE SEQUENCE [LARGE SCALE GENOMIC DNA]</scope>
    <source>
        <strain evidence="3 4">FF011L</strain>
    </source>
</reference>
<keyword evidence="4" id="KW-1185">Reference proteome</keyword>
<feature type="signal peptide" evidence="1">
    <location>
        <begin position="1"/>
        <end position="19"/>
    </location>
</feature>
<organism evidence="3 4">
    <name type="scientific">Roseimaritima multifibrata</name>
    <dbReference type="NCBI Taxonomy" id="1930274"/>
    <lineage>
        <taxon>Bacteria</taxon>
        <taxon>Pseudomonadati</taxon>
        <taxon>Planctomycetota</taxon>
        <taxon>Planctomycetia</taxon>
        <taxon>Pirellulales</taxon>
        <taxon>Pirellulaceae</taxon>
        <taxon>Roseimaritima</taxon>
    </lineage>
</organism>
<accession>A0A517MJI0</accession>
<keyword evidence="1" id="KW-0732">Signal</keyword>
<dbReference type="InterPro" id="IPR017853">
    <property type="entry name" value="GH"/>
</dbReference>